<evidence type="ECO:0000313" key="1">
    <source>
        <dbReference type="EMBL" id="MPC29223.1"/>
    </source>
</evidence>
<keyword evidence="2" id="KW-1185">Reference proteome</keyword>
<dbReference type="Proteomes" id="UP000324222">
    <property type="component" value="Unassembled WGS sequence"/>
</dbReference>
<dbReference type="AlphaFoldDB" id="A0A5B7E7Q9"/>
<evidence type="ECO:0000313" key="2">
    <source>
        <dbReference type="Proteomes" id="UP000324222"/>
    </source>
</evidence>
<sequence length="89" mass="10258">MHLTPLVALIRSAISDHRAINFASSHYRFVREYSLHIHTHWLAGWVSPVLNTPLRQFYRSHRKYSGGANISILPKTEIRPFVLGAANYM</sequence>
<protein>
    <submittedName>
        <fullName evidence="1">Uncharacterized protein</fullName>
    </submittedName>
</protein>
<dbReference type="EMBL" id="VSRR010002036">
    <property type="protein sequence ID" value="MPC29223.1"/>
    <property type="molecule type" value="Genomic_DNA"/>
</dbReference>
<accession>A0A5B7E7Q9</accession>
<name>A0A5B7E7Q9_PORTR</name>
<comment type="caution">
    <text evidence="1">The sequence shown here is derived from an EMBL/GenBank/DDBJ whole genome shotgun (WGS) entry which is preliminary data.</text>
</comment>
<reference evidence="1 2" key="1">
    <citation type="submission" date="2019-05" db="EMBL/GenBank/DDBJ databases">
        <title>Another draft genome of Portunus trituberculatus and its Hox gene families provides insights of decapod evolution.</title>
        <authorList>
            <person name="Jeong J.-H."/>
            <person name="Song I."/>
            <person name="Kim S."/>
            <person name="Choi T."/>
            <person name="Kim D."/>
            <person name="Ryu S."/>
            <person name="Kim W."/>
        </authorList>
    </citation>
    <scope>NUCLEOTIDE SEQUENCE [LARGE SCALE GENOMIC DNA]</scope>
    <source>
        <tissue evidence="1">Muscle</tissue>
    </source>
</reference>
<organism evidence="1 2">
    <name type="scientific">Portunus trituberculatus</name>
    <name type="common">Swimming crab</name>
    <name type="synonym">Neptunus trituberculatus</name>
    <dbReference type="NCBI Taxonomy" id="210409"/>
    <lineage>
        <taxon>Eukaryota</taxon>
        <taxon>Metazoa</taxon>
        <taxon>Ecdysozoa</taxon>
        <taxon>Arthropoda</taxon>
        <taxon>Crustacea</taxon>
        <taxon>Multicrustacea</taxon>
        <taxon>Malacostraca</taxon>
        <taxon>Eumalacostraca</taxon>
        <taxon>Eucarida</taxon>
        <taxon>Decapoda</taxon>
        <taxon>Pleocyemata</taxon>
        <taxon>Brachyura</taxon>
        <taxon>Eubrachyura</taxon>
        <taxon>Portunoidea</taxon>
        <taxon>Portunidae</taxon>
        <taxon>Portuninae</taxon>
        <taxon>Portunus</taxon>
    </lineage>
</organism>
<gene>
    <name evidence="1" type="ORF">E2C01_022446</name>
</gene>
<proteinExistence type="predicted"/>